<dbReference type="SUPFAM" id="SSF53756">
    <property type="entry name" value="UDP-Glycosyltransferase/glycogen phosphorylase"/>
    <property type="match status" value="1"/>
</dbReference>
<dbReference type="Gene3D" id="3.40.50.2000">
    <property type="entry name" value="Glycogen Phosphorylase B"/>
    <property type="match status" value="2"/>
</dbReference>
<evidence type="ECO:0000256" key="2">
    <source>
        <dbReference type="ARBA" id="ARBA00022679"/>
    </source>
</evidence>
<dbReference type="InParanoid" id="A0A1H9LJF4"/>
<dbReference type="AlphaFoldDB" id="A0A1H9LJF4"/>
<evidence type="ECO:0000313" key="5">
    <source>
        <dbReference type="Proteomes" id="UP000199021"/>
    </source>
</evidence>
<dbReference type="InterPro" id="IPR028098">
    <property type="entry name" value="Glyco_trans_4-like_N"/>
</dbReference>
<dbReference type="Proteomes" id="UP000199021">
    <property type="component" value="Unassembled WGS sequence"/>
</dbReference>
<evidence type="ECO:0000259" key="3">
    <source>
        <dbReference type="Pfam" id="PF13439"/>
    </source>
</evidence>
<accession>A0A1H9LJF4</accession>
<dbReference type="RefSeq" id="WP_090171663.1">
    <property type="nucleotide sequence ID" value="NZ_FOFB01000024.1"/>
</dbReference>
<dbReference type="FunCoup" id="A0A1H9LJF4">
    <property type="interactions" value="148"/>
</dbReference>
<dbReference type="STRING" id="478744.SAMN05444359_12463"/>
<protein>
    <submittedName>
        <fullName evidence="4">Glycosyltransferase involved in cell wall bisynthesis</fullName>
    </submittedName>
</protein>
<dbReference type="Pfam" id="PF13439">
    <property type="entry name" value="Glyco_transf_4"/>
    <property type="match status" value="1"/>
</dbReference>
<proteinExistence type="predicted"/>
<reference evidence="5" key="1">
    <citation type="submission" date="2016-10" db="EMBL/GenBank/DDBJ databases">
        <authorList>
            <person name="Varghese N."/>
            <person name="Submissions S."/>
        </authorList>
    </citation>
    <scope>NUCLEOTIDE SEQUENCE [LARGE SCALE GENOMIC DNA]</scope>
    <source>
        <strain evidence="5">DSM 24740</strain>
    </source>
</reference>
<dbReference type="GO" id="GO:0016757">
    <property type="term" value="F:glycosyltransferase activity"/>
    <property type="evidence" value="ECO:0007669"/>
    <property type="project" value="UniProtKB-KW"/>
</dbReference>
<organism evidence="4 5">
    <name type="scientific">Neolewinella agarilytica</name>
    <dbReference type="NCBI Taxonomy" id="478744"/>
    <lineage>
        <taxon>Bacteria</taxon>
        <taxon>Pseudomonadati</taxon>
        <taxon>Bacteroidota</taxon>
        <taxon>Saprospiria</taxon>
        <taxon>Saprospirales</taxon>
        <taxon>Lewinellaceae</taxon>
        <taxon>Neolewinella</taxon>
    </lineage>
</organism>
<dbReference type="PANTHER" id="PTHR12526:SF510">
    <property type="entry name" value="D-INOSITOL 3-PHOSPHATE GLYCOSYLTRANSFERASE"/>
    <property type="match status" value="1"/>
</dbReference>
<keyword evidence="1" id="KW-0328">Glycosyltransferase</keyword>
<feature type="domain" description="Glycosyltransferase subfamily 4-like N-terminal" evidence="3">
    <location>
        <begin position="14"/>
        <end position="166"/>
    </location>
</feature>
<dbReference type="EMBL" id="FOFB01000024">
    <property type="protein sequence ID" value="SER11534.1"/>
    <property type="molecule type" value="Genomic_DNA"/>
</dbReference>
<dbReference type="OrthoDB" id="9771846at2"/>
<evidence type="ECO:0000313" key="4">
    <source>
        <dbReference type="EMBL" id="SER11534.1"/>
    </source>
</evidence>
<gene>
    <name evidence="4" type="ORF">SAMN05444359_12463</name>
</gene>
<keyword evidence="2 4" id="KW-0808">Transferase</keyword>
<dbReference type="PANTHER" id="PTHR12526">
    <property type="entry name" value="GLYCOSYLTRANSFERASE"/>
    <property type="match status" value="1"/>
</dbReference>
<keyword evidence="5" id="KW-1185">Reference proteome</keyword>
<sequence>MKVALIGTAHPFRGGLASYNERLIREFVDQGHEADLFTFTLQYPNILFPGKTQYSEEPAPKGIRIIPLVNSINPFNWWSVGNQIRKADYDLVLVKFWLPFMGPCFGTILRRVRRNPKTTVISIIDNIIPHESRPGDRVFAKYFVGPVQGFIAMSQAVMNDLKGFVGNKPSVYSPHPLFDNFGQSVDRSAALEKLGLDPANQYLLFFGLIRDYKGLDLLLEAYADQRFRSRNIKLIVAGEFYADRTPYDALIEKHGLAEDILLADHFIQDSDVATYFSACDLLVQPYKTATQSGVTQIAFHFEKPMIVTDVGGLAEMCPDGKVGYVVPPEPSAIAEAIFRYFDATDRDAMAGMIREEKKKYGWEIMVNKLLALRQQLKTEQNK</sequence>
<evidence type="ECO:0000256" key="1">
    <source>
        <dbReference type="ARBA" id="ARBA00022676"/>
    </source>
</evidence>
<name>A0A1H9LJF4_9BACT</name>
<dbReference type="Pfam" id="PF13692">
    <property type="entry name" value="Glyco_trans_1_4"/>
    <property type="match status" value="1"/>
</dbReference>